<keyword evidence="1" id="KW-1133">Transmembrane helix</keyword>
<evidence type="ECO:0000256" key="1">
    <source>
        <dbReference type="SAM" id="Phobius"/>
    </source>
</evidence>
<dbReference type="OrthoDB" id="7619337at2"/>
<dbReference type="STRING" id="1280948.HY36_03030"/>
<feature type="transmembrane region" description="Helical" evidence="1">
    <location>
        <begin position="88"/>
        <end position="108"/>
    </location>
</feature>
<protein>
    <submittedName>
        <fullName evidence="2">Uncharacterized protein</fullName>
    </submittedName>
</protein>
<dbReference type="RefSeq" id="WP_035547918.1">
    <property type="nucleotide sequence ID" value="NZ_AWFH01000001.1"/>
</dbReference>
<sequence>MRSFFLIASAVGAGLAFGRRYLEKGVSSQKNQAIEAAAIETRRRIKRHADDFLKRSFRAFAIATGIKLTLLIALWGLAHYGALERQHFVLSVSVVLGLFLIRDIWVSWPFVRLGLTELARYGWRPKLALSEVVAGHVFQQVLTEAQAAPATRTSKIMLMLAGQSREGLEQDIASSVAAIARNTTWSDLRPFLISAGIKTGALMALYSVSVFLLLA</sequence>
<reference evidence="2 3" key="1">
    <citation type="journal article" date="2014" name="Antonie Van Leeuwenhoek">
        <title>Hyphomonas beringensis sp. nov. and Hyphomonas chukchiensis sp. nov., isolated from surface seawater of the Bering Sea and Chukchi Sea.</title>
        <authorList>
            <person name="Li C."/>
            <person name="Lai Q."/>
            <person name="Li G."/>
            <person name="Dong C."/>
            <person name="Wang J."/>
            <person name="Liao Y."/>
            <person name="Shao Z."/>
        </authorList>
    </citation>
    <scope>NUCLEOTIDE SEQUENCE [LARGE SCALE GENOMIC DNA]</scope>
    <source>
        <strain evidence="2 3">22II1-22F38</strain>
    </source>
</reference>
<keyword evidence="3" id="KW-1185">Reference proteome</keyword>
<accession>A0A059ECP1</accession>
<keyword evidence="1" id="KW-0812">Transmembrane</keyword>
<feature type="transmembrane region" description="Helical" evidence="1">
    <location>
        <begin position="57"/>
        <end position="76"/>
    </location>
</feature>
<keyword evidence="1" id="KW-0472">Membrane</keyword>
<evidence type="ECO:0000313" key="3">
    <source>
        <dbReference type="Proteomes" id="UP000024547"/>
    </source>
</evidence>
<proteinExistence type="predicted"/>
<dbReference type="AlphaFoldDB" id="A0A059ECP1"/>
<evidence type="ECO:0000313" key="2">
    <source>
        <dbReference type="EMBL" id="KCZ65378.1"/>
    </source>
</evidence>
<dbReference type="EMBL" id="AWFH01000001">
    <property type="protein sequence ID" value="KCZ65378.1"/>
    <property type="molecule type" value="Genomic_DNA"/>
</dbReference>
<comment type="caution">
    <text evidence="2">The sequence shown here is derived from an EMBL/GenBank/DDBJ whole genome shotgun (WGS) entry which is preliminary data.</text>
</comment>
<dbReference type="Proteomes" id="UP000024547">
    <property type="component" value="Unassembled WGS sequence"/>
</dbReference>
<feature type="transmembrane region" description="Helical" evidence="1">
    <location>
        <begin position="191"/>
        <end position="214"/>
    </location>
</feature>
<name>A0A059ECP1_9PROT</name>
<dbReference type="eggNOG" id="ENOG50340CC">
    <property type="taxonomic scope" value="Bacteria"/>
</dbReference>
<gene>
    <name evidence="2" type="ORF">HY36_03030</name>
</gene>
<organism evidence="2 3">
    <name type="scientific">Hyphomonas atlantica</name>
    <dbReference type="NCBI Taxonomy" id="1280948"/>
    <lineage>
        <taxon>Bacteria</taxon>
        <taxon>Pseudomonadati</taxon>
        <taxon>Pseudomonadota</taxon>
        <taxon>Alphaproteobacteria</taxon>
        <taxon>Hyphomonadales</taxon>
        <taxon>Hyphomonadaceae</taxon>
        <taxon>Hyphomonas</taxon>
    </lineage>
</organism>
<dbReference type="PATRIC" id="fig|1280948.3.peg.600"/>